<dbReference type="AlphaFoldDB" id="A0A0A0JIT7"/>
<dbReference type="InterPro" id="IPR002938">
    <property type="entry name" value="FAD-bd"/>
</dbReference>
<dbReference type="InterPro" id="IPR036188">
    <property type="entry name" value="FAD/NAD-bd_sf"/>
</dbReference>
<dbReference type="SUPFAM" id="SSF51905">
    <property type="entry name" value="FAD/NAD(P)-binding domain"/>
    <property type="match status" value="1"/>
</dbReference>
<dbReference type="GO" id="GO:0071949">
    <property type="term" value="F:FAD binding"/>
    <property type="evidence" value="ECO:0007669"/>
    <property type="project" value="InterPro"/>
</dbReference>
<gene>
    <name evidence="2" type="ORF">N801_00935</name>
</gene>
<accession>A0A0A0JIT7</accession>
<dbReference type="eggNOG" id="COG0644">
    <property type="taxonomic scope" value="Bacteria"/>
</dbReference>
<dbReference type="PANTHER" id="PTHR42685">
    <property type="entry name" value="GERANYLGERANYL DIPHOSPHATE REDUCTASE"/>
    <property type="match status" value="1"/>
</dbReference>
<keyword evidence="3" id="KW-1185">Reference proteome</keyword>
<sequence>MRDLLVAGGGPVGLATALYAVRAGLDVTVREPRSGVIDKACGEGLMPGALAALRELGVPVEGHPITGIRYVDGHRQVDAPFESGNGLGVRRTLLHSALVERVRAAGVEVTTAPVTRLENRTDHVDVDGERVGHVIAADGLHSPVRRLLGLDRPRTTLRRYGQRVHVECAPWTSMVEVHWSSAGEAYVTPVGPDEVGVALLSAHRRPFEELLAQFPLLSERIAGRPRSAVRGAGPLRQRSARRVLGRVLLVGDAAGYVDALTGEGLALGMAQARAAVEAVVSGDPSSYEHAWRGVRRRHDLLTLGLVTATRVPVVRRAVVPAAGMAPAVFRAAVNQLARPA</sequence>
<keyword evidence="2" id="KW-0560">Oxidoreductase</keyword>
<protein>
    <submittedName>
        <fullName evidence="2">Monooxygenase</fullName>
    </submittedName>
</protein>
<feature type="domain" description="FAD-binding" evidence="1">
    <location>
        <begin position="3"/>
        <end position="275"/>
    </location>
</feature>
<evidence type="ECO:0000259" key="1">
    <source>
        <dbReference type="Pfam" id="PF01494"/>
    </source>
</evidence>
<dbReference type="Pfam" id="PF01494">
    <property type="entry name" value="FAD_binding_3"/>
    <property type="match status" value="1"/>
</dbReference>
<reference evidence="2 3" key="1">
    <citation type="submission" date="2013-08" db="EMBL/GenBank/DDBJ databases">
        <title>The genome sequence of Knoellia aerolata.</title>
        <authorList>
            <person name="Zhu W."/>
            <person name="Wang G."/>
        </authorList>
    </citation>
    <scope>NUCLEOTIDE SEQUENCE [LARGE SCALE GENOMIC DNA]</scope>
    <source>
        <strain evidence="2 3">DSM 18566</strain>
    </source>
</reference>
<dbReference type="InterPro" id="IPR050407">
    <property type="entry name" value="Geranylgeranyl_reductase"/>
</dbReference>
<dbReference type="PRINTS" id="PR00420">
    <property type="entry name" value="RNGMNOXGNASE"/>
</dbReference>
<dbReference type="OrthoDB" id="113955at2"/>
<evidence type="ECO:0000313" key="2">
    <source>
        <dbReference type="EMBL" id="KGN37335.1"/>
    </source>
</evidence>
<proteinExistence type="predicted"/>
<evidence type="ECO:0000313" key="3">
    <source>
        <dbReference type="Proteomes" id="UP000030013"/>
    </source>
</evidence>
<keyword evidence="2" id="KW-0503">Monooxygenase</keyword>
<dbReference type="STRING" id="1385519.N801_00935"/>
<organism evidence="2 3">
    <name type="scientific">Knoellia aerolata DSM 18566</name>
    <dbReference type="NCBI Taxonomy" id="1385519"/>
    <lineage>
        <taxon>Bacteria</taxon>
        <taxon>Bacillati</taxon>
        <taxon>Actinomycetota</taxon>
        <taxon>Actinomycetes</taxon>
        <taxon>Micrococcales</taxon>
        <taxon>Intrasporangiaceae</taxon>
        <taxon>Knoellia</taxon>
    </lineage>
</organism>
<dbReference type="RefSeq" id="WP_035940760.1">
    <property type="nucleotide sequence ID" value="NZ_AVPL01000102.1"/>
</dbReference>
<dbReference type="Gene3D" id="3.50.50.60">
    <property type="entry name" value="FAD/NAD(P)-binding domain"/>
    <property type="match status" value="1"/>
</dbReference>
<dbReference type="GO" id="GO:0004497">
    <property type="term" value="F:monooxygenase activity"/>
    <property type="evidence" value="ECO:0007669"/>
    <property type="project" value="UniProtKB-KW"/>
</dbReference>
<name>A0A0A0JIT7_9MICO</name>
<dbReference type="EMBL" id="AVPL01000102">
    <property type="protein sequence ID" value="KGN37335.1"/>
    <property type="molecule type" value="Genomic_DNA"/>
</dbReference>
<dbReference type="PANTHER" id="PTHR42685:SF19">
    <property type="entry name" value="POSSIBLE OXIDOREDUCTASE"/>
    <property type="match status" value="1"/>
</dbReference>
<comment type="caution">
    <text evidence="2">The sequence shown here is derived from an EMBL/GenBank/DDBJ whole genome shotgun (WGS) entry which is preliminary data.</text>
</comment>
<dbReference type="Proteomes" id="UP000030013">
    <property type="component" value="Unassembled WGS sequence"/>
</dbReference>